<evidence type="ECO:0000313" key="3">
    <source>
        <dbReference type="Proteomes" id="UP001307889"/>
    </source>
</evidence>
<feature type="transmembrane region" description="Helical" evidence="1">
    <location>
        <begin position="21"/>
        <end position="38"/>
    </location>
</feature>
<dbReference type="InterPro" id="IPR004245">
    <property type="entry name" value="DUF229"/>
</dbReference>
<dbReference type="SUPFAM" id="SSF53649">
    <property type="entry name" value="Alkaline phosphatase-like"/>
    <property type="match status" value="1"/>
</dbReference>
<keyword evidence="1" id="KW-0812">Transmembrane</keyword>
<reference evidence="2 3" key="1">
    <citation type="submission" date="2023-09" db="EMBL/GenBank/DDBJ databases">
        <title>Nesidiocoris tenuis whole genome shotgun sequence.</title>
        <authorList>
            <person name="Shibata T."/>
            <person name="Shimoda M."/>
            <person name="Kobayashi T."/>
            <person name="Uehara T."/>
        </authorList>
    </citation>
    <scope>NUCLEOTIDE SEQUENCE [LARGE SCALE GENOMIC DNA]</scope>
    <source>
        <strain evidence="2 3">Japan</strain>
    </source>
</reference>
<dbReference type="InterPro" id="IPR017850">
    <property type="entry name" value="Alkaline_phosphatase_core_sf"/>
</dbReference>
<keyword evidence="3" id="KW-1185">Reference proteome</keyword>
<gene>
    <name evidence="2" type="ORF">NTJ_08626</name>
</gene>
<dbReference type="PANTHER" id="PTHR10974">
    <property type="entry name" value="FI08016P-RELATED"/>
    <property type="match status" value="1"/>
</dbReference>
<proteinExistence type="predicted"/>
<dbReference type="PANTHER" id="PTHR10974:SF73">
    <property type="entry name" value="FI21235P1"/>
    <property type="match status" value="1"/>
</dbReference>
<name>A0ABN7AUF7_9HEMI</name>
<keyword evidence="1" id="KW-0472">Membrane</keyword>
<dbReference type="Proteomes" id="UP001307889">
    <property type="component" value="Chromosome 6"/>
</dbReference>
<accession>A0ABN7AUF7</accession>
<keyword evidence="1" id="KW-1133">Transmembrane helix</keyword>
<sequence>MTRRCDSISLPRMGINTYRGKRVLIVIFLVIVVYTFVFHSSETELADRAAQLKEIDKTIHSGNTHSQLWRGRQACRHPTLDVNSPEIMKFVRMESPIECKGEKDWVEITGNRAIITQDARAKHGDIECSFTDVLRTNDFTTHVGLTTKTHTEYSLESSDFVRVDCVGDSGKRWSNIMAGARYEEEIFDRASWSSLPPEAIKLNVLMFGFDSISRHTFTRKLPKSYEYLTKELDAFILEGYNIVGDGTPQALIPILTGKTELELPDTRRRMGSKATYVNAYPFIWNNYKEAGYVTGYMEDTPSVGIFTYRLKGFDDVPTDHYMRPFYVDAENNYYDKFSKYCLGSMPRHKVMLDYIRHLYRVYKDRPKFLFGFHGEISHDSYNLVGAADDDLRRWLEWLKTSDHLNNTILILMSDHGHRFAEIRNTQQGKIEERLPFFSFTLPPWFRKMYPAAYKNLKTNVKRLTTPFDIHATLASILKPSAFGVGKLTQRGISLFEEIPASRTCIDAYIEPHWCACLDWESVDENDPIVQRAARAFVKFMNKYNTEFTDECAESVLKEVTWSARLVPSGALRRFHSSKDKDGFVPNMNADTPITSVMYQLKLITDPGKAIFEMSLMHDISLDEFKFRIEDVSRINEYGPQARCVESNLEHLRKYCHCRDAQ</sequence>
<dbReference type="CDD" id="cd16021">
    <property type="entry name" value="ALP_like"/>
    <property type="match status" value="1"/>
</dbReference>
<dbReference type="Gene3D" id="3.40.720.10">
    <property type="entry name" value="Alkaline Phosphatase, subunit A"/>
    <property type="match status" value="1"/>
</dbReference>
<evidence type="ECO:0000313" key="2">
    <source>
        <dbReference type="EMBL" id="BES95817.1"/>
    </source>
</evidence>
<dbReference type="EMBL" id="AP028914">
    <property type="protein sequence ID" value="BES95817.1"/>
    <property type="molecule type" value="Genomic_DNA"/>
</dbReference>
<evidence type="ECO:0000256" key="1">
    <source>
        <dbReference type="SAM" id="Phobius"/>
    </source>
</evidence>
<organism evidence="2 3">
    <name type="scientific">Nesidiocoris tenuis</name>
    <dbReference type="NCBI Taxonomy" id="355587"/>
    <lineage>
        <taxon>Eukaryota</taxon>
        <taxon>Metazoa</taxon>
        <taxon>Ecdysozoa</taxon>
        <taxon>Arthropoda</taxon>
        <taxon>Hexapoda</taxon>
        <taxon>Insecta</taxon>
        <taxon>Pterygota</taxon>
        <taxon>Neoptera</taxon>
        <taxon>Paraneoptera</taxon>
        <taxon>Hemiptera</taxon>
        <taxon>Heteroptera</taxon>
        <taxon>Panheteroptera</taxon>
        <taxon>Cimicomorpha</taxon>
        <taxon>Miridae</taxon>
        <taxon>Dicyphina</taxon>
        <taxon>Nesidiocoris</taxon>
    </lineage>
</organism>
<protein>
    <recommendedName>
        <fullName evidence="4">Sulfatase N-terminal domain-containing protein</fullName>
    </recommendedName>
</protein>
<evidence type="ECO:0008006" key="4">
    <source>
        <dbReference type="Google" id="ProtNLM"/>
    </source>
</evidence>
<dbReference type="Pfam" id="PF02995">
    <property type="entry name" value="DUF229"/>
    <property type="match status" value="1"/>
</dbReference>